<name>A0AAU9LS37_9ASTR</name>
<accession>A0AAU9LS37</accession>
<reference evidence="1 2" key="1">
    <citation type="submission" date="2022-01" db="EMBL/GenBank/DDBJ databases">
        <authorList>
            <person name="Xiong W."/>
            <person name="Schranz E."/>
        </authorList>
    </citation>
    <scope>NUCLEOTIDE SEQUENCE [LARGE SCALE GENOMIC DNA]</scope>
</reference>
<evidence type="ECO:0000313" key="2">
    <source>
        <dbReference type="Proteomes" id="UP001157418"/>
    </source>
</evidence>
<proteinExistence type="predicted"/>
<sequence>MSRNWRQPKKTMILESKRSWLFSFSFHAFHFFSSVTSHLKRTFDKFFRLISTNQNFGVAFTQIDTFHWLLRRRWPQWTDSFFCQSDSTIRCPLSQSRVGGLSSFNNQQGGDPELLEGICFVEWISEEPLATKSYSGDIKKLKILSFLNPG</sequence>
<evidence type="ECO:0000313" key="1">
    <source>
        <dbReference type="EMBL" id="CAH1416735.1"/>
    </source>
</evidence>
<comment type="caution">
    <text evidence="1">The sequence shown here is derived from an EMBL/GenBank/DDBJ whole genome shotgun (WGS) entry which is preliminary data.</text>
</comment>
<protein>
    <submittedName>
        <fullName evidence="1">Uncharacterized protein</fullName>
    </submittedName>
</protein>
<dbReference type="Proteomes" id="UP001157418">
    <property type="component" value="Unassembled WGS sequence"/>
</dbReference>
<dbReference type="EMBL" id="CAKMRJ010000002">
    <property type="protein sequence ID" value="CAH1416735.1"/>
    <property type="molecule type" value="Genomic_DNA"/>
</dbReference>
<keyword evidence="2" id="KW-1185">Reference proteome</keyword>
<organism evidence="1 2">
    <name type="scientific">Lactuca virosa</name>
    <dbReference type="NCBI Taxonomy" id="75947"/>
    <lineage>
        <taxon>Eukaryota</taxon>
        <taxon>Viridiplantae</taxon>
        <taxon>Streptophyta</taxon>
        <taxon>Embryophyta</taxon>
        <taxon>Tracheophyta</taxon>
        <taxon>Spermatophyta</taxon>
        <taxon>Magnoliopsida</taxon>
        <taxon>eudicotyledons</taxon>
        <taxon>Gunneridae</taxon>
        <taxon>Pentapetalae</taxon>
        <taxon>asterids</taxon>
        <taxon>campanulids</taxon>
        <taxon>Asterales</taxon>
        <taxon>Asteraceae</taxon>
        <taxon>Cichorioideae</taxon>
        <taxon>Cichorieae</taxon>
        <taxon>Lactucinae</taxon>
        <taxon>Lactuca</taxon>
    </lineage>
</organism>
<dbReference type="AlphaFoldDB" id="A0AAU9LS37"/>
<gene>
    <name evidence="1" type="ORF">LVIROSA_LOCUS4482</name>
</gene>